<dbReference type="Proteomes" id="UP001068021">
    <property type="component" value="Unassembled WGS sequence"/>
</dbReference>
<keyword evidence="1" id="KW-0812">Transmembrane</keyword>
<keyword evidence="1" id="KW-1133">Transmembrane helix</keyword>
<keyword evidence="1" id="KW-0472">Membrane</keyword>
<sequence>MISTVTATMTTVTMTQVMDYSMIAAIALITFLAIKEILSSETNKNERMKSFVNGSNVAIGPLLCVFVAIVTYKIVTVL</sequence>
<dbReference type="EMBL" id="JAPVES010000030">
    <property type="protein sequence ID" value="MCZ3373348.1"/>
    <property type="molecule type" value="Genomic_DNA"/>
</dbReference>
<evidence type="ECO:0000256" key="1">
    <source>
        <dbReference type="SAM" id="Phobius"/>
    </source>
</evidence>
<dbReference type="EMBL" id="JAPVER010000020">
    <property type="protein sequence ID" value="MCZ3367504.1"/>
    <property type="molecule type" value="Genomic_DNA"/>
</dbReference>
<evidence type="ECO:0008006" key="5">
    <source>
        <dbReference type="Google" id="ProtNLM"/>
    </source>
</evidence>
<evidence type="ECO:0000313" key="2">
    <source>
        <dbReference type="EMBL" id="MCZ3367504.1"/>
    </source>
</evidence>
<feature type="transmembrane region" description="Helical" evidence="1">
    <location>
        <begin position="20"/>
        <end position="38"/>
    </location>
</feature>
<dbReference type="Proteomes" id="UP001074446">
    <property type="component" value="Unassembled WGS sequence"/>
</dbReference>
<reference evidence="2" key="1">
    <citation type="submission" date="2022-12" db="EMBL/GenBank/DDBJ databases">
        <title>Reclassification of two methanogenic archaea species isolated from the Kolyma lowland permafrost.</title>
        <authorList>
            <person name="Trubitsyn V.E."/>
            <person name="Rivkina E.M."/>
            <person name="Shcherbakova V.A."/>
        </authorList>
    </citation>
    <scope>NUCLEOTIDE SEQUENCE</scope>
    <source>
        <strain evidence="2">M2</strain>
        <strain evidence="3">MK4</strain>
    </source>
</reference>
<proteinExistence type="predicted"/>
<organism evidence="2 4">
    <name type="scientific">Methanobacterium veterum</name>
    <dbReference type="NCBI Taxonomy" id="408577"/>
    <lineage>
        <taxon>Archaea</taxon>
        <taxon>Methanobacteriati</taxon>
        <taxon>Methanobacteriota</taxon>
        <taxon>Methanomada group</taxon>
        <taxon>Methanobacteria</taxon>
        <taxon>Methanobacteriales</taxon>
        <taxon>Methanobacteriaceae</taxon>
        <taxon>Methanobacterium</taxon>
    </lineage>
</organism>
<feature type="transmembrane region" description="Helical" evidence="1">
    <location>
        <begin position="50"/>
        <end position="75"/>
    </location>
</feature>
<dbReference type="AlphaFoldDB" id="A0A9E4ZY27"/>
<keyword evidence="4" id="KW-1185">Reference proteome</keyword>
<name>A0A9E4ZY27_9EURY</name>
<evidence type="ECO:0000313" key="3">
    <source>
        <dbReference type="EMBL" id="MCZ3373348.1"/>
    </source>
</evidence>
<gene>
    <name evidence="3" type="ORF">O3H35_11945</name>
    <name evidence="2" type="ORF">O3H54_16545</name>
</gene>
<protein>
    <recommendedName>
        <fullName evidence="5">DUF350 domain-containing protein</fullName>
    </recommendedName>
</protein>
<accession>A0A9E4ZY27</accession>
<evidence type="ECO:0000313" key="4">
    <source>
        <dbReference type="Proteomes" id="UP001068021"/>
    </source>
</evidence>
<comment type="caution">
    <text evidence="2">The sequence shown here is derived from an EMBL/GenBank/DDBJ whole genome shotgun (WGS) entry which is preliminary data.</text>
</comment>
<dbReference type="RefSeq" id="WP_048082718.1">
    <property type="nucleotide sequence ID" value="NZ_JAPVER010000020.1"/>
</dbReference>